<gene>
    <name evidence="2" type="ORF">FHT02_004228</name>
</gene>
<organism evidence="2 3">
    <name type="scientific">Sphingomonas xinjiangensis</name>
    <dbReference type="NCBI Taxonomy" id="643568"/>
    <lineage>
        <taxon>Bacteria</taxon>
        <taxon>Pseudomonadati</taxon>
        <taxon>Pseudomonadota</taxon>
        <taxon>Alphaproteobacteria</taxon>
        <taxon>Sphingomonadales</taxon>
        <taxon>Sphingomonadaceae</taxon>
        <taxon>Sphingomonas</taxon>
    </lineage>
</organism>
<evidence type="ECO:0000313" key="2">
    <source>
        <dbReference type="EMBL" id="MBB5712966.1"/>
    </source>
</evidence>
<dbReference type="InterPro" id="IPR027417">
    <property type="entry name" value="P-loop_NTPase"/>
</dbReference>
<comment type="caution">
    <text evidence="2">The sequence shown here is derived from an EMBL/GenBank/DDBJ whole genome shotgun (WGS) entry which is preliminary data.</text>
</comment>
<feature type="region of interest" description="Disordered" evidence="1">
    <location>
        <begin position="444"/>
        <end position="483"/>
    </location>
</feature>
<dbReference type="EMBL" id="JACIJF010000033">
    <property type="protein sequence ID" value="MBB5712966.1"/>
    <property type="molecule type" value="Genomic_DNA"/>
</dbReference>
<evidence type="ECO:0000313" key="3">
    <source>
        <dbReference type="Proteomes" id="UP000527143"/>
    </source>
</evidence>
<sequence>MKVFVDESHAGAGKTREAIKRIVSAPCRTLFITERKNAFAELEQRFQAAARKAKTNPIIRHIHGGNHDGRGVVKRIAELPADYRLHGHVIVIATHEALLRSDFSGFAGWQIVIDEVPRFLDFEEKHTPLDFAFFQRHYVLTPMEGNWSTVEPTGAGRALAAQDVRDDDSHSHLDLFHARVLEADHPNGTRKVMCNLPNWSAMKGKKVKWCWASTFSLRALTAFDRVELLGNRFSEDIGARITSMIDGDRVEWETLPPPPMEGDAPAARSVTINFFSNRPSAKSWFGQGGGQAVLREIGDHLATTLPQDAIWTANENGDWGKPAPKALLALNDDAFVKPKQAGTNQFRKLHHAAVIYAAKPCENLRSLLRLFKIDPLLWTRSVEFETILQFATRTSVRDPDSTAPVSLWVFDREQALYLKAYFDAQPHIVASMVHVPLAVVIPQKSKGGRPTTFRTPEQEVARKAERRKRDAARKRLRRKLKAA</sequence>
<evidence type="ECO:0000256" key="1">
    <source>
        <dbReference type="SAM" id="MobiDB-lite"/>
    </source>
</evidence>
<protein>
    <submittedName>
        <fullName evidence="2">Uncharacterized protein</fullName>
    </submittedName>
</protein>
<dbReference type="Proteomes" id="UP000527143">
    <property type="component" value="Unassembled WGS sequence"/>
</dbReference>
<name>A0A840YTC4_9SPHN</name>
<proteinExistence type="predicted"/>
<dbReference type="AlphaFoldDB" id="A0A840YTC4"/>
<keyword evidence="3" id="KW-1185">Reference proteome</keyword>
<reference evidence="2 3" key="1">
    <citation type="submission" date="2020-08" db="EMBL/GenBank/DDBJ databases">
        <title>Genomic Encyclopedia of Type Strains, Phase IV (KMG-IV): sequencing the most valuable type-strain genomes for metagenomic binning, comparative biology and taxonomic classification.</title>
        <authorList>
            <person name="Goeker M."/>
        </authorList>
    </citation>
    <scope>NUCLEOTIDE SEQUENCE [LARGE SCALE GENOMIC DNA]</scope>
    <source>
        <strain evidence="2 3">DSM 26736</strain>
    </source>
</reference>
<accession>A0A840YTC4</accession>
<feature type="compositionally biased region" description="Basic residues" evidence="1">
    <location>
        <begin position="464"/>
        <end position="483"/>
    </location>
</feature>
<dbReference type="RefSeq" id="WP_184091886.1">
    <property type="nucleotide sequence ID" value="NZ_JACIJF010000033.1"/>
</dbReference>
<dbReference type="SUPFAM" id="SSF52540">
    <property type="entry name" value="P-loop containing nucleoside triphosphate hydrolases"/>
    <property type="match status" value="1"/>
</dbReference>